<protein>
    <submittedName>
        <fullName evidence="2">Outer membrane lipoprotein-sorting protein</fullName>
    </submittedName>
</protein>
<dbReference type="PANTHER" id="PTHR37507">
    <property type="entry name" value="SPORULATION PROTEIN YDCC"/>
    <property type="match status" value="1"/>
</dbReference>
<evidence type="ECO:0000313" key="2">
    <source>
        <dbReference type="EMBL" id="MDQ0205887.1"/>
    </source>
</evidence>
<accession>A0ABT9YF91</accession>
<organism evidence="2 3">
    <name type="scientific">Alkalicoccobacillus murimartini</name>
    <dbReference type="NCBI Taxonomy" id="171685"/>
    <lineage>
        <taxon>Bacteria</taxon>
        <taxon>Bacillati</taxon>
        <taxon>Bacillota</taxon>
        <taxon>Bacilli</taxon>
        <taxon>Bacillales</taxon>
        <taxon>Bacillaceae</taxon>
        <taxon>Alkalicoccobacillus</taxon>
    </lineage>
</organism>
<gene>
    <name evidence="2" type="ORF">J2S05_000661</name>
</gene>
<evidence type="ECO:0000313" key="3">
    <source>
        <dbReference type="Proteomes" id="UP001225034"/>
    </source>
</evidence>
<dbReference type="PROSITE" id="PS51257">
    <property type="entry name" value="PROKAR_LIPOPROTEIN"/>
    <property type="match status" value="1"/>
</dbReference>
<dbReference type="Gene3D" id="2.50.20.10">
    <property type="entry name" value="Lipoprotein localisation LolA/LolB/LppX"/>
    <property type="match status" value="1"/>
</dbReference>
<sequence>MKRIAVLGVSCFLLSSCSQQMNAEDIIYEAFEKEGAGEVSYIIERSTTSDDAEITTSKEWRDGQNASRKEFFENDELTYITVSNEGLTTYKDYLDETITITDFGEDLSYIGMLSPRQEVEDYINHYSNDFDVTFEGSEELLGRNTFHLKFDIREEHDIAMIGEYELWFDEQTWVILKERLKDGDQYFTTEADSFEVVDEFPDETFVLDNEEGFEENDFFDVYSPEPTSLEEAQDKFHLPFLTLDDSFQFDSGFIRQDLEHDDRYVYDMTFTDTRGSVNIYVETEWGLVEIYGSEEEIEVRDQSALLVDEESLLSLNWQEEGLQYFVEFEGDYSAEDAEEIVTNMHFPE</sequence>
<dbReference type="InterPro" id="IPR052944">
    <property type="entry name" value="Sporulation_related"/>
</dbReference>
<comment type="caution">
    <text evidence="2">The sequence shown here is derived from an EMBL/GenBank/DDBJ whole genome shotgun (WGS) entry which is preliminary data.</text>
</comment>
<dbReference type="PANTHER" id="PTHR37507:SF2">
    <property type="entry name" value="SPORULATION PROTEIN YDCC"/>
    <property type="match status" value="1"/>
</dbReference>
<dbReference type="RefSeq" id="WP_306979886.1">
    <property type="nucleotide sequence ID" value="NZ_JAUSUA010000001.1"/>
</dbReference>
<dbReference type="Proteomes" id="UP001225034">
    <property type="component" value="Unassembled WGS sequence"/>
</dbReference>
<evidence type="ECO:0000256" key="1">
    <source>
        <dbReference type="SAM" id="SignalP"/>
    </source>
</evidence>
<proteinExistence type="predicted"/>
<keyword evidence="1" id="KW-0732">Signal</keyword>
<feature type="chain" id="PRO_5047218120" evidence="1">
    <location>
        <begin position="24"/>
        <end position="348"/>
    </location>
</feature>
<feature type="signal peptide" evidence="1">
    <location>
        <begin position="1"/>
        <end position="23"/>
    </location>
</feature>
<name>A0ABT9YF91_9BACI</name>
<keyword evidence="3" id="KW-1185">Reference proteome</keyword>
<dbReference type="EMBL" id="JAUSUA010000001">
    <property type="protein sequence ID" value="MDQ0205887.1"/>
    <property type="molecule type" value="Genomic_DNA"/>
</dbReference>
<keyword evidence="2" id="KW-0449">Lipoprotein</keyword>
<reference evidence="2 3" key="1">
    <citation type="submission" date="2023-07" db="EMBL/GenBank/DDBJ databases">
        <title>Genomic Encyclopedia of Type Strains, Phase IV (KMG-IV): sequencing the most valuable type-strain genomes for metagenomic binning, comparative biology and taxonomic classification.</title>
        <authorList>
            <person name="Goeker M."/>
        </authorList>
    </citation>
    <scope>NUCLEOTIDE SEQUENCE [LARGE SCALE GENOMIC DNA]</scope>
    <source>
        <strain evidence="2 3">DSM 19154</strain>
    </source>
</reference>